<dbReference type="InterPro" id="IPR006626">
    <property type="entry name" value="PbH1"/>
</dbReference>
<dbReference type="InterPro" id="IPR012334">
    <property type="entry name" value="Pectin_lyas_fold"/>
</dbReference>
<evidence type="ECO:0000313" key="5">
    <source>
        <dbReference type="EMBL" id="SFK47645.1"/>
    </source>
</evidence>
<dbReference type="EMBL" id="FOSX01000007">
    <property type="protein sequence ID" value="SFK47645.1"/>
    <property type="molecule type" value="Genomic_DNA"/>
</dbReference>
<feature type="domain" description="Rhamnogalacturonase A/B/Epimerase-like pectate lyase" evidence="3">
    <location>
        <begin position="68"/>
        <end position="125"/>
    </location>
</feature>
<protein>
    <submittedName>
        <fullName evidence="5">Polygalacturonase</fullName>
    </submittedName>
</protein>
<evidence type="ECO:0000313" key="7">
    <source>
        <dbReference type="Proteomes" id="UP000199579"/>
    </source>
</evidence>
<evidence type="ECO:0000313" key="4">
    <source>
        <dbReference type="EMBL" id="SFA85494.1"/>
    </source>
</evidence>
<dbReference type="SMART" id="SM00710">
    <property type="entry name" value="PbH1"/>
    <property type="match status" value="5"/>
</dbReference>
<dbReference type="RefSeq" id="WP_139231739.1">
    <property type="nucleotide sequence ID" value="NZ_FOKJ01000005.1"/>
</dbReference>
<dbReference type="Pfam" id="PF12708">
    <property type="entry name" value="Pect-lyase_RHGA_epim"/>
    <property type="match status" value="1"/>
</dbReference>
<dbReference type="SUPFAM" id="SSF51126">
    <property type="entry name" value="Pectin lyase-like"/>
    <property type="match status" value="1"/>
</dbReference>
<dbReference type="InterPro" id="IPR024535">
    <property type="entry name" value="RHGA/B-epi-like_pectate_lyase"/>
</dbReference>
<proteinExistence type="predicted"/>
<dbReference type="Proteomes" id="UP000198861">
    <property type="component" value="Unassembled WGS sequence"/>
</dbReference>
<dbReference type="AlphaFoldDB" id="A0A1I3ZU71"/>
<evidence type="ECO:0000259" key="3">
    <source>
        <dbReference type="Pfam" id="PF12708"/>
    </source>
</evidence>
<evidence type="ECO:0000313" key="6">
    <source>
        <dbReference type="Proteomes" id="UP000198861"/>
    </source>
</evidence>
<dbReference type="Gene3D" id="2.160.20.10">
    <property type="entry name" value="Single-stranded right-handed beta-helix, Pectin lyase-like"/>
    <property type="match status" value="1"/>
</dbReference>
<evidence type="ECO:0000256" key="1">
    <source>
        <dbReference type="ARBA" id="ARBA00001913"/>
    </source>
</evidence>
<name>A0A1I3ZU71_9GAMM</name>
<keyword evidence="2" id="KW-0677">Repeat</keyword>
<sequence>MEEGDEYHNTVDHSRRVFVQGVWAVFLGASTADLANAFDPQKGAGMSGFSHAVNYPAGTLGAHARNSVSVKDAPFNAKGDGVTNDTAAIQAAADFLANGGVLHFPAGRYYITEGISVNSGTHVLGCYGKSVLVGCAAADYTGGTVKQKGAGLYNKNFMADVLTDSDICIENMVFDFDPMVPANGQSVGVYMRYVSRIKTLSCIQYGGENLSGYMHCRDTRVSDCAAYECQNAAYDAWASSGNIIVSNNIAKNETTSSNQSIQVTADDTDKVTWALLGTGHCEKIVIEGNIVDVIPDDTNVGIILNCLSAGPTISDAVINGNYVRGAHYGIVLQGGVSQVNITGNVIKDTHDAGVLLFTRFLGNAADSPSHVLVSGNALSNCAPGFNAIDVRNGDSISVVDNKISVPKNITTVAVAGGLTNSGTVATFVSATPHGLNTGDTVAVSGAVETGYNDVVAITKVNDTTFTYPVVAGLVSPATTAGTIQATTSYSRGIYVRNGVTNSLVNGNAIDGGTYRRIVMNGDTNLVNPGKIYYSRDKVFDGVPPSTVTALSCKSASGLRGKNICRALVYNATGSSASFVFSTPGDSIESTLTQIGVGASVSTMQNGEHQYVTFVTDDTGTINWVSTVGAGVVKVYIVSFQRITSEVVKYEA</sequence>
<reference evidence="5 7" key="1">
    <citation type="submission" date="2016-10" db="EMBL/GenBank/DDBJ databases">
        <authorList>
            <person name="de Groot N.N."/>
        </authorList>
    </citation>
    <scope>NUCLEOTIDE SEQUENCE [LARGE SCALE GENOMIC DNA]</scope>
    <source>
        <strain evidence="5 7">DSM 381</strain>
    </source>
</reference>
<organism evidence="5 7">
    <name type="scientific">Azotobacter beijerinckii</name>
    <dbReference type="NCBI Taxonomy" id="170623"/>
    <lineage>
        <taxon>Bacteria</taxon>
        <taxon>Pseudomonadati</taxon>
        <taxon>Pseudomonadota</taxon>
        <taxon>Gammaproteobacteria</taxon>
        <taxon>Pseudomonadales</taxon>
        <taxon>Pseudomonadaceae</taxon>
        <taxon>Azotobacter</taxon>
    </lineage>
</organism>
<dbReference type="Proteomes" id="UP000199579">
    <property type="component" value="Unassembled WGS sequence"/>
</dbReference>
<dbReference type="InterPro" id="IPR011050">
    <property type="entry name" value="Pectin_lyase_fold/virulence"/>
</dbReference>
<reference evidence="4 6" key="2">
    <citation type="submission" date="2016-10" db="EMBL/GenBank/DDBJ databases">
        <authorList>
            <person name="Varghese N."/>
            <person name="Submissions S."/>
        </authorList>
    </citation>
    <scope>NUCLEOTIDE SEQUENCE [LARGE SCALE GENOMIC DNA]</scope>
    <source>
        <strain evidence="4 6">DSM 282</strain>
    </source>
</reference>
<evidence type="ECO:0000256" key="2">
    <source>
        <dbReference type="ARBA" id="ARBA00022737"/>
    </source>
</evidence>
<accession>A0A1I3ZU71</accession>
<keyword evidence="6" id="KW-1185">Reference proteome</keyword>
<gene>
    <name evidence="4" type="ORF">SAMN04244571_00586</name>
    <name evidence="5" type="ORF">SAMN04244574_00748</name>
</gene>
<comment type="cofactor">
    <cofactor evidence="1">
        <name>Ca(2+)</name>
        <dbReference type="ChEBI" id="CHEBI:29108"/>
    </cofactor>
</comment>
<dbReference type="EMBL" id="FOKJ01000005">
    <property type="protein sequence ID" value="SFA85494.1"/>
    <property type="molecule type" value="Genomic_DNA"/>
</dbReference>